<name>A0ABU2USE3_9ACTN</name>
<organism evidence="2 3">
    <name type="scientific">Streptomyces hintoniae</name>
    <dbReference type="NCBI Taxonomy" id="3075521"/>
    <lineage>
        <taxon>Bacteria</taxon>
        <taxon>Bacillati</taxon>
        <taxon>Actinomycetota</taxon>
        <taxon>Actinomycetes</taxon>
        <taxon>Kitasatosporales</taxon>
        <taxon>Streptomycetaceae</taxon>
        <taxon>Streptomyces</taxon>
    </lineage>
</organism>
<feature type="region of interest" description="Disordered" evidence="1">
    <location>
        <begin position="56"/>
        <end position="86"/>
    </location>
</feature>
<reference evidence="2" key="1">
    <citation type="submission" date="2024-05" db="EMBL/GenBank/DDBJ databases">
        <title>30 novel species of actinomycetes from the DSMZ collection.</title>
        <authorList>
            <person name="Nouioui I."/>
        </authorList>
    </citation>
    <scope>NUCLEOTIDE SEQUENCE</scope>
    <source>
        <strain evidence="2">DSM 41014</strain>
    </source>
</reference>
<evidence type="ECO:0000313" key="3">
    <source>
        <dbReference type="Proteomes" id="UP001180489"/>
    </source>
</evidence>
<comment type="caution">
    <text evidence="2">The sequence shown here is derived from an EMBL/GenBank/DDBJ whole genome shotgun (WGS) entry which is preliminary data.</text>
</comment>
<accession>A0ABU2USE3</accession>
<dbReference type="RefSeq" id="WP_311636924.1">
    <property type="nucleotide sequence ID" value="NZ_JAVRFF010000039.1"/>
</dbReference>
<protein>
    <submittedName>
        <fullName evidence="2">Uncharacterized protein</fullName>
    </submittedName>
</protein>
<dbReference type="Proteomes" id="UP001180489">
    <property type="component" value="Unassembled WGS sequence"/>
</dbReference>
<dbReference type="EMBL" id="JAVRFF010000039">
    <property type="protein sequence ID" value="MDT0476209.1"/>
    <property type="molecule type" value="Genomic_DNA"/>
</dbReference>
<gene>
    <name evidence="2" type="ORF">RM863_29200</name>
</gene>
<evidence type="ECO:0000256" key="1">
    <source>
        <dbReference type="SAM" id="MobiDB-lite"/>
    </source>
</evidence>
<evidence type="ECO:0000313" key="2">
    <source>
        <dbReference type="EMBL" id="MDT0476209.1"/>
    </source>
</evidence>
<feature type="compositionally biased region" description="Low complexity" evidence="1">
    <location>
        <begin position="74"/>
        <end position="86"/>
    </location>
</feature>
<proteinExistence type="predicted"/>
<keyword evidence="3" id="KW-1185">Reference proteome</keyword>
<sequence>MTARADLIAAVLARPRLRPVLAHELRGPLVQLVGAASTVPEYQAPPALLAQTIDQALTRAEEKDTPAPPPPAPAGAGPRAAGAGTADTPHALVITADRVDLYGACTCGHTLGRTPRARRTDGLVGLWEQHLRDHLAEADAAWANALTTLTPSNGAS</sequence>